<reference evidence="1" key="1">
    <citation type="submission" date="2021-05" db="EMBL/GenBank/DDBJ databases">
        <authorList>
            <person name="Alioto T."/>
            <person name="Alioto T."/>
            <person name="Gomez Garrido J."/>
        </authorList>
    </citation>
    <scope>NUCLEOTIDE SEQUENCE</scope>
</reference>
<dbReference type="AlphaFoldDB" id="A0A8D8RZP5"/>
<name>A0A8D8RZP5_9HEMI</name>
<dbReference type="EMBL" id="HBUF01189989">
    <property type="protein sequence ID" value="CAG6657912.1"/>
    <property type="molecule type" value="Transcribed_RNA"/>
</dbReference>
<dbReference type="EMBL" id="HBUF01189988">
    <property type="protein sequence ID" value="CAG6657906.1"/>
    <property type="molecule type" value="Transcribed_RNA"/>
</dbReference>
<organism evidence="1">
    <name type="scientific">Cacopsylla melanoneura</name>
    <dbReference type="NCBI Taxonomy" id="428564"/>
    <lineage>
        <taxon>Eukaryota</taxon>
        <taxon>Metazoa</taxon>
        <taxon>Ecdysozoa</taxon>
        <taxon>Arthropoda</taxon>
        <taxon>Hexapoda</taxon>
        <taxon>Insecta</taxon>
        <taxon>Pterygota</taxon>
        <taxon>Neoptera</taxon>
        <taxon>Paraneoptera</taxon>
        <taxon>Hemiptera</taxon>
        <taxon>Sternorrhyncha</taxon>
        <taxon>Psylloidea</taxon>
        <taxon>Psyllidae</taxon>
        <taxon>Psyllinae</taxon>
        <taxon>Cacopsylla</taxon>
    </lineage>
</organism>
<dbReference type="EMBL" id="HBUF01189984">
    <property type="protein sequence ID" value="CAG6657881.1"/>
    <property type="molecule type" value="Transcribed_RNA"/>
</dbReference>
<dbReference type="EMBL" id="HBUF01189985">
    <property type="protein sequence ID" value="CAG6657887.1"/>
    <property type="molecule type" value="Transcribed_RNA"/>
</dbReference>
<dbReference type="EMBL" id="HBUF01189986">
    <property type="protein sequence ID" value="CAG6657894.1"/>
    <property type="molecule type" value="Transcribed_RNA"/>
</dbReference>
<accession>A0A8D8RZP5</accession>
<protein>
    <submittedName>
        <fullName evidence="1">Uncharacterized protein</fullName>
    </submittedName>
</protein>
<dbReference type="EMBL" id="HBUF01189987">
    <property type="protein sequence ID" value="CAG6657900.1"/>
    <property type="molecule type" value="Transcribed_RNA"/>
</dbReference>
<sequence>MLVTRVIWNKVEYDFDTSFMSFSDENLKIVESSKQRVDCEKVSHVIPHVTAPTRIEGLNPEALNVEVYKMIQLLSYTWYIASTVSIRIFERPRIHLIQNVCLPPFFLLITELTTPQ</sequence>
<evidence type="ECO:0000313" key="1">
    <source>
        <dbReference type="EMBL" id="CAG6657881.1"/>
    </source>
</evidence>
<proteinExistence type="predicted"/>